<gene>
    <name evidence="1" type="ORF">COY32_03620</name>
</gene>
<evidence type="ECO:0000313" key="1">
    <source>
        <dbReference type="EMBL" id="PIZ46229.1"/>
    </source>
</evidence>
<reference evidence="2" key="1">
    <citation type="submission" date="2017-09" db="EMBL/GenBank/DDBJ databases">
        <title>Depth-based differentiation of microbial function through sediment-hosted aquifers and enrichment of novel symbionts in the deep terrestrial subsurface.</title>
        <authorList>
            <person name="Probst A.J."/>
            <person name="Ladd B."/>
            <person name="Jarett J.K."/>
            <person name="Geller-Mcgrath D.E."/>
            <person name="Sieber C.M.K."/>
            <person name="Emerson J.B."/>
            <person name="Anantharaman K."/>
            <person name="Thomas B.C."/>
            <person name="Malmstrom R."/>
            <person name="Stieglmeier M."/>
            <person name="Klingl A."/>
            <person name="Woyke T."/>
            <person name="Ryan C.M."/>
            <person name="Banfield J.F."/>
        </authorList>
    </citation>
    <scope>NUCLEOTIDE SEQUENCE [LARGE SCALE GENOMIC DNA]</scope>
</reference>
<organism evidence="1 2">
    <name type="scientific">candidate division WWE3 bacterium CG_4_10_14_0_2_um_filter_41_14</name>
    <dbReference type="NCBI Taxonomy" id="1975072"/>
    <lineage>
        <taxon>Bacteria</taxon>
        <taxon>Katanobacteria</taxon>
    </lineage>
</organism>
<evidence type="ECO:0000313" key="2">
    <source>
        <dbReference type="Proteomes" id="UP000228920"/>
    </source>
</evidence>
<dbReference type="EMBL" id="PFNL01000109">
    <property type="protein sequence ID" value="PIZ46229.1"/>
    <property type="molecule type" value="Genomic_DNA"/>
</dbReference>
<proteinExistence type="predicted"/>
<dbReference type="AlphaFoldDB" id="A0A2M7TIL4"/>
<accession>A0A2M7TIL4</accession>
<name>A0A2M7TIL4_UNCKA</name>
<protein>
    <recommendedName>
        <fullName evidence="3">Methyltransferase FkbM domain-containing protein</fullName>
    </recommendedName>
</protein>
<comment type="caution">
    <text evidence="1">The sequence shown here is derived from an EMBL/GenBank/DDBJ whole genome shotgun (WGS) entry which is preliminary data.</text>
</comment>
<dbReference type="Proteomes" id="UP000228920">
    <property type="component" value="Unassembled WGS sequence"/>
</dbReference>
<sequence length="291" mass="33216">MKSEIRKYVSKVGEALESKHALKELQLQTRIQIEDYIQTQLSINPRYLDKKRLNAFEFQVLSQGGEDGIISEIFNRIGTTNKFFVEIGVGNGIENNTANLLFQNWKGVWLEGDGAFVRSISRDLSAYINDNRLTVTQAIMTSENIETIFENHNIASEFDMLSIDIDSYDFWVWKAIEKFSPRVVVIEYNSSWGPTTPWVMDKNLPASFTDHTSCFGASLKSLELLGNDKGYKLVGCNIAGTNAFFVRNDLTHDNFVEPATSENHFEPPRYYLLQPIGHPRNFDIFKVLPQP</sequence>
<evidence type="ECO:0008006" key="3">
    <source>
        <dbReference type="Google" id="ProtNLM"/>
    </source>
</evidence>